<protein>
    <submittedName>
        <fullName evidence="1">Uncharacterized protein</fullName>
    </submittedName>
</protein>
<reference evidence="1 2" key="1">
    <citation type="journal article" date="2019" name="Commun. Biol.">
        <title>The bagworm genome reveals a unique fibroin gene that provides high tensile strength.</title>
        <authorList>
            <person name="Kono N."/>
            <person name="Nakamura H."/>
            <person name="Ohtoshi R."/>
            <person name="Tomita M."/>
            <person name="Numata K."/>
            <person name="Arakawa K."/>
        </authorList>
    </citation>
    <scope>NUCLEOTIDE SEQUENCE [LARGE SCALE GENOMIC DNA]</scope>
</reference>
<dbReference type="EMBL" id="BGZK01000473">
    <property type="protein sequence ID" value="GBP45905.1"/>
    <property type="molecule type" value="Genomic_DNA"/>
</dbReference>
<keyword evidence="2" id="KW-1185">Reference proteome</keyword>
<accession>A0A4C1W6Z3</accession>
<sequence length="118" mass="13162">MSSERRSATTYVERIPREKFGTRRANSAGRNYSFRRVFTRGRSVTSLRHYSWPAVLTFKRYSVIAPRDERHDRRSDVTGGAAGGHLVSMKQAKATSGAGAAEPVVTAAGRRALLSHYY</sequence>
<evidence type="ECO:0000313" key="1">
    <source>
        <dbReference type="EMBL" id="GBP45905.1"/>
    </source>
</evidence>
<dbReference type="AlphaFoldDB" id="A0A4C1W6Z3"/>
<name>A0A4C1W6Z3_EUMVA</name>
<comment type="caution">
    <text evidence="1">The sequence shown here is derived from an EMBL/GenBank/DDBJ whole genome shotgun (WGS) entry which is preliminary data.</text>
</comment>
<evidence type="ECO:0000313" key="2">
    <source>
        <dbReference type="Proteomes" id="UP000299102"/>
    </source>
</evidence>
<dbReference type="Proteomes" id="UP000299102">
    <property type="component" value="Unassembled WGS sequence"/>
</dbReference>
<proteinExistence type="predicted"/>
<gene>
    <name evidence="1" type="ORF">EVAR_31813_1</name>
</gene>
<organism evidence="1 2">
    <name type="scientific">Eumeta variegata</name>
    <name type="common">Bagworm moth</name>
    <name type="synonym">Eumeta japonica</name>
    <dbReference type="NCBI Taxonomy" id="151549"/>
    <lineage>
        <taxon>Eukaryota</taxon>
        <taxon>Metazoa</taxon>
        <taxon>Ecdysozoa</taxon>
        <taxon>Arthropoda</taxon>
        <taxon>Hexapoda</taxon>
        <taxon>Insecta</taxon>
        <taxon>Pterygota</taxon>
        <taxon>Neoptera</taxon>
        <taxon>Endopterygota</taxon>
        <taxon>Lepidoptera</taxon>
        <taxon>Glossata</taxon>
        <taxon>Ditrysia</taxon>
        <taxon>Tineoidea</taxon>
        <taxon>Psychidae</taxon>
        <taxon>Oiketicinae</taxon>
        <taxon>Eumeta</taxon>
    </lineage>
</organism>